<sequence>MPPMPHSPALSAATSVENSAPDQAPVNRKPPFFFRDEYAGLIVKGNFMTLAAKPVHVEEGEWLAHQVVEQYRLLDGMLSIIKTLDDRTGLPICNPDTCPTMSASGHTYTWLDNNKKPIKIPAYQYINLVQKWILGKITDPTLFPTYTSYTTPSAYPSGSGNSGVSTPTSTTPIPMGPTTLNAPLDKLAGRTWLGKSSGFPETFESDLKSIYRQMMRCYAHLYHGHWLDPFWHVNAYKELNTCFVHFVNVGKLYGLLGDKEMEPMMPLVELWVGKGLLPSQRDVVATQQVQQVAGIQGPGPVRDVPAAGGRVGVRGRVLRHERKIAGERREGRAGDCGGC</sequence>
<evidence type="ECO:0000313" key="1">
    <source>
        <dbReference type="EMBL" id="KAJ9647828.1"/>
    </source>
</evidence>
<gene>
    <name evidence="1" type="ORF">H2199_001604</name>
</gene>
<keyword evidence="2" id="KW-1185">Reference proteome</keyword>
<name>A0ACC2ZJZ3_9PEZI</name>
<evidence type="ECO:0000313" key="2">
    <source>
        <dbReference type="Proteomes" id="UP001172680"/>
    </source>
</evidence>
<dbReference type="EMBL" id="JAPDRP010000004">
    <property type="protein sequence ID" value="KAJ9647828.1"/>
    <property type="molecule type" value="Genomic_DNA"/>
</dbReference>
<reference evidence="1" key="1">
    <citation type="submission" date="2022-10" db="EMBL/GenBank/DDBJ databases">
        <title>Culturing micro-colonial fungi from biological soil crusts in the Mojave desert and describing Neophaeococcomyces mojavensis, and introducing the new genera and species Taxawa tesnikishii.</title>
        <authorList>
            <person name="Kurbessoian T."/>
            <person name="Stajich J.E."/>
        </authorList>
    </citation>
    <scope>NUCLEOTIDE SEQUENCE</scope>
    <source>
        <strain evidence="1">JES_115</strain>
    </source>
</reference>
<organism evidence="1 2">
    <name type="scientific">Coniosporium tulheliwenetii</name>
    <dbReference type="NCBI Taxonomy" id="3383036"/>
    <lineage>
        <taxon>Eukaryota</taxon>
        <taxon>Fungi</taxon>
        <taxon>Dikarya</taxon>
        <taxon>Ascomycota</taxon>
        <taxon>Pezizomycotina</taxon>
        <taxon>Dothideomycetes</taxon>
        <taxon>Dothideomycetes incertae sedis</taxon>
        <taxon>Coniosporium</taxon>
    </lineage>
</organism>
<comment type="caution">
    <text evidence="1">The sequence shown here is derived from an EMBL/GenBank/DDBJ whole genome shotgun (WGS) entry which is preliminary data.</text>
</comment>
<dbReference type="Proteomes" id="UP001172680">
    <property type="component" value="Unassembled WGS sequence"/>
</dbReference>
<proteinExistence type="predicted"/>
<accession>A0ACC2ZJZ3</accession>
<protein>
    <submittedName>
        <fullName evidence="1">Uncharacterized protein</fullName>
    </submittedName>
</protein>